<evidence type="ECO:0000313" key="3">
    <source>
        <dbReference type="EMBL" id="RQG94007.1"/>
    </source>
</evidence>
<feature type="transmembrane region" description="Helical" evidence="2">
    <location>
        <begin position="40"/>
        <end position="61"/>
    </location>
</feature>
<dbReference type="RefSeq" id="WP_124196058.1">
    <property type="nucleotide sequence ID" value="NZ_REGA01000011.1"/>
</dbReference>
<evidence type="ECO:0000256" key="2">
    <source>
        <dbReference type="SAM" id="Phobius"/>
    </source>
</evidence>
<organism evidence="3 4">
    <name type="scientific">Natrarchaeobius chitinivorans</name>
    <dbReference type="NCBI Taxonomy" id="1679083"/>
    <lineage>
        <taxon>Archaea</taxon>
        <taxon>Methanobacteriati</taxon>
        <taxon>Methanobacteriota</taxon>
        <taxon>Stenosarchaea group</taxon>
        <taxon>Halobacteria</taxon>
        <taxon>Halobacteriales</taxon>
        <taxon>Natrialbaceae</taxon>
        <taxon>Natrarchaeobius</taxon>
    </lineage>
</organism>
<sequence length="147" mass="15579">MASSDSSSAAVETGGLRLLGVAIAFGLVGSSALLRSTAVASPTTAFGGLAILTGLGVFRLWRRSPTPEETDENRSEESDHGRTDDRAGDPSEPDCDDGDSSVWNAIPRWQYGGRHVESGGLARGEQEEALADVKQQAEELSDDPYRK</sequence>
<keyword evidence="4" id="KW-1185">Reference proteome</keyword>
<feature type="compositionally biased region" description="Basic and acidic residues" evidence="1">
    <location>
        <begin position="72"/>
        <end position="89"/>
    </location>
</feature>
<keyword evidence="2" id="KW-0812">Transmembrane</keyword>
<evidence type="ECO:0000313" key="4">
    <source>
        <dbReference type="Proteomes" id="UP000282323"/>
    </source>
</evidence>
<dbReference type="OrthoDB" id="306439at2157"/>
<feature type="region of interest" description="Disordered" evidence="1">
    <location>
        <begin position="63"/>
        <end position="147"/>
    </location>
</feature>
<dbReference type="AlphaFoldDB" id="A0A3N6LY74"/>
<proteinExistence type="predicted"/>
<reference evidence="3 4" key="1">
    <citation type="submission" date="2018-10" db="EMBL/GenBank/DDBJ databases">
        <title>Natrarchaeobius chitinivorans gen. nov., sp. nov., and Natrarchaeobius haloalkaliphilus sp. nov., alkaliphilic, chitin-utilizing haloarchaea from hypersaline alkaline lakes.</title>
        <authorList>
            <person name="Sorokin D.Y."/>
            <person name="Elcheninov A.G."/>
            <person name="Kostrikina N.A."/>
            <person name="Bale N.J."/>
            <person name="Sinninghe Damste J.S."/>
            <person name="Khijniak T.V."/>
            <person name="Kublanov I.V."/>
            <person name="Toshchakov S.V."/>
        </authorList>
    </citation>
    <scope>NUCLEOTIDE SEQUENCE [LARGE SCALE GENOMIC DNA]</scope>
    <source>
        <strain evidence="3 4">AArcht4T</strain>
    </source>
</reference>
<comment type="caution">
    <text evidence="3">The sequence shown here is derived from an EMBL/GenBank/DDBJ whole genome shotgun (WGS) entry which is preliminary data.</text>
</comment>
<gene>
    <name evidence="3" type="ORF">EA473_13085</name>
</gene>
<name>A0A3N6LY74_NATCH</name>
<protein>
    <submittedName>
        <fullName evidence="3">Uncharacterized protein</fullName>
    </submittedName>
</protein>
<accession>A0A3N6LY74</accession>
<keyword evidence="2" id="KW-0472">Membrane</keyword>
<dbReference type="EMBL" id="REGA01000011">
    <property type="protein sequence ID" value="RQG94007.1"/>
    <property type="molecule type" value="Genomic_DNA"/>
</dbReference>
<evidence type="ECO:0000256" key="1">
    <source>
        <dbReference type="SAM" id="MobiDB-lite"/>
    </source>
</evidence>
<dbReference type="Proteomes" id="UP000282323">
    <property type="component" value="Unassembled WGS sequence"/>
</dbReference>
<keyword evidence="2" id="KW-1133">Transmembrane helix</keyword>
<feature type="transmembrane region" description="Helical" evidence="2">
    <location>
        <begin position="16"/>
        <end position="34"/>
    </location>
</feature>